<evidence type="ECO:0000313" key="2">
    <source>
        <dbReference type="EMBL" id="GAN36560.1"/>
    </source>
</evidence>
<dbReference type="RefSeq" id="WP_003569727.1">
    <property type="nucleotide sequence ID" value="NZ_BAYM01000081.1"/>
</dbReference>
<comment type="caution">
    <text evidence="2">The sequence shown here is derived from an EMBL/GenBank/DDBJ whole genome shotgun (WGS) entry which is preliminary data.</text>
</comment>
<name>A0A0C9NX59_LACPA</name>
<reference evidence="3" key="1">
    <citation type="submission" date="2014-05" db="EMBL/GenBank/DDBJ databases">
        <title>Whole genome sequencing of Lactobacillus casei NRIC0644.</title>
        <authorList>
            <person name="Atarashi H."/>
            <person name="Yoshida Y."/>
            <person name="Fujimura S."/>
            <person name="Tanaka N."/>
            <person name="Shiwa Y."/>
            <person name="Yoshikawa H."/>
            <person name="Okada S."/>
            <person name="Nakagawa J."/>
        </authorList>
    </citation>
    <scope>NUCLEOTIDE SEQUENCE [LARGE SCALE GENOMIC DNA]</scope>
    <source>
        <strain evidence="3">NRIC0644</strain>
    </source>
</reference>
<evidence type="ECO:0000313" key="3">
    <source>
        <dbReference type="Proteomes" id="UP000032552"/>
    </source>
</evidence>
<protein>
    <submittedName>
        <fullName evidence="2">Uncharacterized protein</fullName>
    </submittedName>
</protein>
<evidence type="ECO:0000256" key="1">
    <source>
        <dbReference type="SAM" id="MobiDB-lite"/>
    </source>
</evidence>
<accession>A0A0C9NX59</accession>
<proteinExistence type="predicted"/>
<dbReference type="EMBL" id="BAYM01000081">
    <property type="protein sequence ID" value="GAN36560.1"/>
    <property type="molecule type" value="Genomic_DNA"/>
</dbReference>
<dbReference type="Proteomes" id="UP000032552">
    <property type="component" value="Unassembled WGS sequence"/>
</dbReference>
<feature type="region of interest" description="Disordered" evidence="1">
    <location>
        <begin position="72"/>
        <end position="102"/>
    </location>
</feature>
<organism evidence="2 3">
    <name type="scientific">Lacticaseibacillus paracasei NRIC 0644</name>
    <dbReference type="NCBI Taxonomy" id="1435038"/>
    <lineage>
        <taxon>Bacteria</taxon>
        <taxon>Bacillati</taxon>
        <taxon>Bacillota</taxon>
        <taxon>Bacilli</taxon>
        <taxon>Lactobacillales</taxon>
        <taxon>Lactobacillaceae</taxon>
        <taxon>Lacticaseibacillus</taxon>
    </lineage>
</organism>
<gene>
    <name evidence="2" type="ORF">LC0644_1149</name>
</gene>
<dbReference type="AlphaFoldDB" id="A0A0C9NX59"/>
<sequence>MNDKVKALLSILESAGFSHDDLAGTVAELNDAVNDGKSTSIQLVSPGAAARYIKRINDETVFTARFRHSDEPDLLNNESNDERIENPNQDSCIVVSYDPAKQ</sequence>